<accession>A0A2V0RNA1</accession>
<protein>
    <submittedName>
        <fullName evidence="1">Uncharacterized protein</fullName>
    </submittedName>
</protein>
<reference evidence="1" key="1">
    <citation type="submission" date="2017-04" db="EMBL/GenBank/DDBJ databases">
        <title>Unveiling RNA virosphere associated with marine microorganisms.</title>
        <authorList>
            <person name="Urayama S."/>
            <person name="Takaki Y."/>
            <person name="Nishi S."/>
            <person name="Yoshida Y."/>
            <person name="Deguchi S."/>
            <person name="Takai K."/>
            <person name="Nunoura T."/>
        </authorList>
    </citation>
    <scope>NUCLEOTIDE SEQUENCE</scope>
</reference>
<evidence type="ECO:0000313" key="1">
    <source>
        <dbReference type="EMBL" id="GBH22640.1"/>
    </source>
</evidence>
<dbReference type="AlphaFoldDB" id="A0A2V0RNA1"/>
<proteinExistence type="predicted"/>
<dbReference type="EMBL" id="BDQD01000069">
    <property type="protein sequence ID" value="GBH22640.1"/>
    <property type="molecule type" value="Genomic_RNA"/>
</dbReference>
<name>A0A2V0RNA1_9ZZZZ</name>
<sequence length="407" mass="45003">MMCYNFMVDMDPWIVLNDPKDEKGYIKIDEESFSTVEQLQRSGDGKSLESVRSWIDQRACAYSLHYRELFSDVLRGKNCAPSVNGIGIERAALEYCNILASIMRWKIENWLLGMLKVLAEGKGASIITRENIVMESERSTFNGLTIIAPGWIDSTRYINITTGHESLSVDGVPIRDVETRGLVVNGLMMFPSDADNANLQDDATEVVSEMRLTPNIINSCRRRVMTITSGRDNDPGAFGALSEATAGMVKNQLESADDCVVKSVPLFPNEAIVAHRISSGYEATGLWVQRPEGGATPVTQYQSPDCNRASQWDYMKEHNVDTYYAALRCAIVNATKGIEMVREHTITGDQADIPDLFDAAHTYCVGEFGLAGFSRGLENLLTRLDSGETGGVTCMDWPHELGHAIGF</sequence>
<organism evidence="1">
    <name type="scientific">viral metagenome</name>
    <dbReference type="NCBI Taxonomy" id="1070528"/>
    <lineage>
        <taxon>unclassified sequences</taxon>
        <taxon>metagenomes</taxon>
        <taxon>organismal metagenomes</taxon>
    </lineage>
</organism>
<comment type="caution">
    <text evidence="1">The sequence shown here is derived from an EMBL/GenBank/DDBJ whole genome shotgun (WGS) entry which is preliminary data.</text>
</comment>